<dbReference type="EMBL" id="MT143090">
    <property type="protein sequence ID" value="QJA92711.1"/>
    <property type="molecule type" value="Genomic_DNA"/>
</dbReference>
<evidence type="ECO:0000313" key="1">
    <source>
        <dbReference type="EMBL" id="QJA68516.1"/>
    </source>
</evidence>
<sequence>MTDERLEEIRWTAYRDPIIHELLVEVDGLRERIKKGYRVHTVLRGHNDDNGRLVVCLGKTPKDAADTSDTFWPGFDVDMGMIQQVTIIEGWEPYTEHRMPRINND</sequence>
<dbReference type="EMBL" id="MT141624">
    <property type="protein sequence ID" value="QJA68516.1"/>
    <property type="molecule type" value="Genomic_DNA"/>
</dbReference>
<reference evidence="1" key="1">
    <citation type="submission" date="2020-03" db="EMBL/GenBank/DDBJ databases">
        <title>The deep terrestrial virosphere.</title>
        <authorList>
            <person name="Holmfeldt K."/>
            <person name="Nilsson E."/>
            <person name="Simone D."/>
            <person name="Lopez-Fernandez M."/>
            <person name="Wu X."/>
            <person name="de Brujin I."/>
            <person name="Lundin D."/>
            <person name="Andersson A."/>
            <person name="Bertilsson S."/>
            <person name="Dopson M."/>
        </authorList>
    </citation>
    <scope>NUCLEOTIDE SEQUENCE</scope>
    <source>
        <strain evidence="1">MM415A06293</strain>
        <strain evidence="2">MM415B04506</strain>
    </source>
</reference>
<organism evidence="1">
    <name type="scientific">viral metagenome</name>
    <dbReference type="NCBI Taxonomy" id="1070528"/>
    <lineage>
        <taxon>unclassified sequences</taxon>
        <taxon>metagenomes</taxon>
        <taxon>organismal metagenomes</taxon>
    </lineage>
</organism>
<gene>
    <name evidence="1" type="ORF">MM415A06293_0007</name>
    <name evidence="2" type="ORF">MM415B04506_0006</name>
</gene>
<evidence type="ECO:0000313" key="2">
    <source>
        <dbReference type="EMBL" id="QJA92711.1"/>
    </source>
</evidence>
<proteinExistence type="predicted"/>
<name>A0A6M3JFA7_9ZZZZ</name>
<dbReference type="AlphaFoldDB" id="A0A6M3JFA7"/>
<protein>
    <submittedName>
        <fullName evidence="1">Uncharacterized protein</fullName>
    </submittedName>
</protein>
<accession>A0A6M3JFA7</accession>